<keyword evidence="4" id="KW-0560">Oxidoreductase</keyword>
<dbReference type="PANTHER" id="PTHR43557:SF2">
    <property type="entry name" value="RIESKE DOMAIN-CONTAINING PROTEIN-RELATED"/>
    <property type="match status" value="1"/>
</dbReference>
<sequence length="128" mass="13535">MAAQSTHVIVGASLAGAKAAEALRAEGFDGRIVLIGAEPEPPYERPPLSKELIRGESARESVFVHGAEFYPQHEIELRASTTVETIDPEASEVGLAGGERLGYDRLLLTTGAAPRRLSVLGSDLEGVL</sequence>
<evidence type="ECO:0000259" key="5">
    <source>
        <dbReference type="Pfam" id="PF07992"/>
    </source>
</evidence>
<comment type="cofactor">
    <cofactor evidence="1">
        <name>FAD</name>
        <dbReference type="ChEBI" id="CHEBI:57692"/>
    </cofactor>
</comment>
<dbReference type="SUPFAM" id="SSF51905">
    <property type="entry name" value="FAD/NAD(P)-binding domain"/>
    <property type="match status" value="1"/>
</dbReference>
<dbReference type="AlphaFoldDB" id="A0A6J4SDP6"/>
<evidence type="ECO:0000256" key="2">
    <source>
        <dbReference type="ARBA" id="ARBA00022630"/>
    </source>
</evidence>
<dbReference type="Pfam" id="PF07992">
    <property type="entry name" value="Pyr_redox_2"/>
    <property type="match status" value="1"/>
</dbReference>
<evidence type="ECO:0000256" key="1">
    <source>
        <dbReference type="ARBA" id="ARBA00001974"/>
    </source>
</evidence>
<dbReference type="Gene3D" id="3.50.50.60">
    <property type="entry name" value="FAD/NAD(P)-binding domain"/>
    <property type="match status" value="2"/>
</dbReference>
<dbReference type="GO" id="GO:0016651">
    <property type="term" value="F:oxidoreductase activity, acting on NAD(P)H"/>
    <property type="evidence" value="ECO:0007669"/>
    <property type="project" value="TreeGrafter"/>
</dbReference>
<evidence type="ECO:0000256" key="4">
    <source>
        <dbReference type="ARBA" id="ARBA00023002"/>
    </source>
</evidence>
<proteinExistence type="predicted"/>
<gene>
    <name evidence="6" type="ORF">AVDCRST_MAG45-1007</name>
</gene>
<dbReference type="InterPro" id="IPR050446">
    <property type="entry name" value="FAD-oxidoreductase/Apoptosis"/>
</dbReference>
<dbReference type="InterPro" id="IPR023753">
    <property type="entry name" value="FAD/NAD-binding_dom"/>
</dbReference>
<keyword evidence="3" id="KW-0274">FAD</keyword>
<name>A0A6J4SDP6_9ACTN</name>
<evidence type="ECO:0000256" key="3">
    <source>
        <dbReference type="ARBA" id="ARBA00022827"/>
    </source>
</evidence>
<reference evidence="6" key="1">
    <citation type="submission" date="2020-02" db="EMBL/GenBank/DDBJ databases">
        <authorList>
            <person name="Meier V. D."/>
        </authorList>
    </citation>
    <scope>NUCLEOTIDE SEQUENCE</scope>
    <source>
        <strain evidence="6">AVDCRST_MAG45</strain>
    </source>
</reference>
<organism evidence="6">
    <name type="scientific">uncultured Solirubrobacterales bacterium</name>
    <dbReference type="NCBI Taxonomy" id="768556"/>
    <lineage>
        <taxon>Bacteria</taxon>
        <taxon>Bacillati</taxon>
        <taxon>Actinomycetota</taxon>
        <taxon>Thermoleophilia</taxon>
        <taxon>Solirubrobacterales</taxon>
        <taxon>environmental samples</taxon>
    </lineage>
</organism>
<evidence type="ECO:0000313" key="6">
    <source>
        <dbReference type="EMBL" id="CAA9496045.1"/>
    </source>
</evidence>
<protein>
    <submittedName>
        <fullName evidence="6">Ferredoxin reductase</fullName>
    </submittedName>
</protein>
<feature type="domain" description="FAD/NAD(P)-binding" evidence="5">
    <location>
        <begin position="7"/>
        <end position="122"/>
    </location>
</feature>
<dbReference type="InterPro" id="IPR036188">
    <property type="entry name" value="FAD/NAD-bd_sf"/>
</dbReference>
<dbReference type="PANTHER" id="PTHR43557">
    <property type="entry name" value="APOPTOSIS-INDUCING FACTOR 1"/>
    <property type="match status" value="1"/>
</dbReference>
<dbReference type="GO" id="GO:0005737">
    <property type="term" value="C:cytoplasm"/>
    <property type="evidence" value="ECO:0007669"/>
    <property type="project" value="TreeGrafter"/>
</dbReference>
<dbReference type="EMBL" id="CADCVU010000088">
    <property type="protein sequence ID" value="CAA9496045.1"/>
    <property type="molecule type" value="Genomic_DNA"/>
</dbReference>
<accession>A0A6J4SDP6</accession>
<keyword evidence="2" id="KW-0285">Flavoprotein</keyword>